<keyword evidence="4" id="KW-0998">Cell outer membrane</keyword>
<keyword evidence="3" id="KW-0472">Membrane</keyword>
<evidence type="ECO:0000313" key="9">
    <source>
        <dbReference type="Proteomes" id="UP001205890"/>
    </source>
</evidence>
<dbReference type="SUPFAM" id="SSF56925">
    <property type="entry name" value="OMPA-like"/>
    <property type="match status" value="1"/>
</dbReference>
<dbReference type="InterPro" id="IPR027385">
    <property type="entry name" value="Beta-barrel_OMP"/>
</dbReference>
<dbReference type="PANTHER" id="PTHR34001">
    <property type="entry name" value="BLL7405 PROTEIN"/>
    <property type="match status" value="1"/>
</dbReference>
<organism evidence="8 9">
    <name type="scientific">Alsobacter ponti</name>
    <dbReference type="NCBI Taxonomy" id="2962936"/>
    <lineage>
        <taxon>Bacteria</taxon>
        <taxon>Pseudomonadati</taxon>
        <taxon>Pseudomonadota</taxon>
        <taxon>Alphaproteobacteria</taxon>
        <taxon>Hyphomicrobiales</taxon>
        <taxon>Alsobacteraceae</taxon>
        <taxon>Alsobacter</taxon>
    </lineage>
</organism>
<dbReference type="InterPro" id="IPR051692">
    <property type="entry name" value="OMP-like"/>
</dbReference>
<feature type="chain" id="PRO_5045366726" evidence="6">
    <location>
        <begin position="28"/>
        <end position="288"/>
    </location>
</feature>
<comment type="similarity">
    <text evidence="5">Belongs to the Omp25/RopB family.</text>
</comment>
<comment type="subcellular location">
    <subcellularLocation>
        <location evidence="1">Cell outer membrane</location>
    </subcellularLocation>
</comment>
<evidence type="ECO:0000256" key="1">
    <source>
        <dbReference type="ARBA" id="ARBA00004442"/>
    </source>
</evidence>
<evidence type="ECO:0000256" key="6">
    <source>
        <dbReference type="SAM" id="SignalP"/>
    </source>
</evidence>
<feature type="domain" description="Outer membrane protein beta-barrel" evidence="7">
    <location>
        <begin position="55"/>
        <end position="287"/>
    </location>
</feature>
<evidence type="ECO:0000256" key="5">
    <source>
        <dbReference type="ARBA" id="ARBA00038306"/>
    </source>
</evidence>
<evidence type="ECO:0000256" key="3">
    <source>
        <dbReference type="ARBA" id="ARBA00023136"/>
    </source>
</evidence>
<feature type="signal peptide" evidence="6">
    <location>
        <begin position="1"/>
        <end position="27"/>
    </location>
</feature>
<dbReference type="InterPro" id="IPR011250">
    <property type="entry name" value="OMP/PagP_B-barrel"/>
</dbReference>
<proteinExistence type="inferred from homology"/>
<dbReference type="PANTHER" id="PTHR34001:SF3">
    <property type="entry name" value="BLL7405 PROTEIN"/>
    <property type="match status" value="1"/>
</dbReference>
<sequence length="288" mass="29747">MRLAARLTVLTVALAPGAGYSAIGALAADYYPPVPGQSGYHALPPASGPQDFEWGGLYGGIYASYTAADFSATDAGVGFGNNITLATTPPTPTTFSVGPITFAGPSDSRANFGAFAGVNWRWDDVVIGLEADVNFAGLNGKSSTNYSQIEPPSSGVAYGITAVGANEYKMNGYGILKARAGMPIGRLLPYATVGLAIGYASASASFTGTQETYSVAGNVYTVTAVDPLTPQYAKKDSWILGAALGAGLDYAIVDNVMLRAEYQFVAFDKILGQQATLNVVKAGIGVKY</sequence>
<evidence type="ECO:0000256" key="2">
    <source>
        <dbReference type="ARBA" id="ARBA00022729"/>
    </source>
</evidence>
<accession>A0ABT1LEZ5</accession>
<name>A0ABT1LEZ5_9HYPH</name>
<dbReference type="EMBL" id="JANCLU010000017">
    <property type="protein sequence ID" value="MCP8940057.1"/>
    <property type="molecule type" value="Genomic_DNA"/>
</dbReference>
<keyword evidence="2 6" id="KW-0732">Signal</keyword>
<dbReference type="Proteomes" id="UP001205890">
    <property type="component" value="Unassembled WGS sequence"/>
</dbReference>
<dbReference type="Gene3D" id="2.40.160.20">
    <property type="match status" value="1"/>
</dbReference>
<reference evidence="8 9" key="1">
    <citation type="submission" date="2022-07" db="EMBL/GenBank/DDBJ databases">
        <authorList>
            <person name="Li W.-J."/>
            <person name="Deng Q.-Q."/>
        </authorList>
    </citation>
    <scope>NUCLEOTIDE SEQUENCE [LARGE SCALE GENOMIC DNA]</scope>
    <source>
        <strain evidence="8 9">SYSU M60028</strain>
    </source>
</reference>
<evidence type="ECO:0000256" key="4">
    <source>
        <dbReference type="ARBA" id="ARBA00023237"/>
    </source>
</evidence>
<evidence type="ECO:0000313" key="8">
    <source>
        <dbReference type="EMBL" id="MCP8940057.1"/>
    </source>
</evidence>
<gene>
    <name evidence="8" type="ORF">NK718_16140</name>
</gene>
<dbReference type="Pfam" id="PF13505">
    <property type="entry name" value="OMP_b-brl"/>
    <property type="match status" value="1"/>
</dbReference>
<evidence type="ECO:0000259" key="7">
    <source>
        <dbReference type="Pfam" id="PF13505"/>
    </source>
</evidence>
<comment type="caution">
    <text evidence="8">The sequence shown here is derived from an EMBL/GenBank/DDBJ whole genome shotgun (WGS) entry which is preliminary data.</text>
</comment>
<protein>
    <submittedName>
        <fullName evidence="8">Outer membrane beta-barrel protein</fullName>
    </submittedName>
</protein>
<keyword evidence="9" id="KW-1185">Reference proteome</keyword>
<dbReference type="RefSeq" id="WP_254744354.1">
    <property type="nucleotide sequence ID" value="NZ_JANCLU010000017.1"/>
</dbReference>